<accession>A0ABZ3CQH8</accession>
<dbReference type="EMBL" id="CP151919">
    <property type="protein sequence ID" value="XAD53408.1"/>
    <property type="molecule type" value="Genomic_DNA"/>
</dbReference>
<reference evidence="4 5" key="1">
    <citation type="submission" date="2024-04" db="EMBL/GenBank/DDBJ databases">
        <title>Salinicola lusitanus LLJ914,a marine bacterium isolated from the Okinawa Trough.</title>
        <authorList>
            <person name="Li J."/>
        </authorList>
    </citation>
    <scope>NUCLEOTIDE SEQUENCE [LARGE SCALE GENOMIC DNA]</scope>
    <source>
        <strain evidence="4 5">LLJ914</strain>
    </source>
</reference>
<proteinExistence type="predicted"/>
<dbReference type="Pfam" id="PF01156">
    <property type="entry name" value="IU_nuc_hydro"/>
    <property type="match status" value="1"/>
</dbReference>
<dbReference type="PANTHER" id="PTHR12304:SF4">
    <property type="entry name" value="URIDINE NUCLEOSIDASE"/>
    <property type="match status" value="1"/>
</dbReference>
<dbReference type="Gene3D" id="3.90.245.10">
    <property type="entry name" value="Ribonucleoside hydrolase-like"/>
    <property type="match status" value="1"/>
</dbReference>
<dbReference type="CDD" id="cd02650">
    <property type="entry name" value="nuc_hydro_CaPnhB"/>
    <property type="match status" value="1"/>
</dbReference>
<evidence type="ECO:0000313" key="5">
    <source>
        <dbReference type="Proteomes" id="UP001453229"/>
    </source>
</evidence>
<evidence type="ECO:0000313" key="4">
    <source>
        <dbReference type="EMBL" id="XAD53408.1"/>
    </source>
</evidence>
<evidence type="ECO:0000259" key="3">
    <source>
        <dbReference type="Pfam" id="PF01156"/>
    </source>
</evidence>
<dbReference type="SUPFAM" id="SSF53590">
    <property type="entry name" value="Nucleoside hydrolase"/>
    <property type="match status" value="1"/>
</dbReference>
<dbReference type="GO" id="GO:0016787">
    <property type="term" value="F:hydrolase activity"/>
    <property type="evidence" value="ECO:0007669"/>
    <property type="project" value="UniProtKB-KW"/>
</dbReference>
<protein>
    <submittedName>
        <fullName evidence="4">Nucleoside hydrolase</fullName>
    </submittedName>
</protein>
<dbReference type="Proteomes" id="UP001453229">
    <property type="component" value="Chromosome"/>
</dbReference>
<evidence type="ECO:0000256" key="1">
    <source>
        <dbReference type="ARBA" id="ARBA00022801"/>
    </source>
</evidence>
<evidence type="ECO:0000256" key="2">
    <source>
        <dbReference type="ARBA" id="ARBA00023295"/>
    </source>
</evidence>
<keyword evidence="2" id="KW-0326">Glycosidase</keyword>
<dbReference type="InterPro" id="IPR001910">
    <property type="entry name" value="Inosine/uridine_hydrolase_dom"/>
</dbReference>
<keyword evidence="5" id="KW-1185">Reference proteome</keyword>
<gene>
    <name evidence="4" type="ORF">AAGT95_16390</name>
</gene>
<feature type="domain" description="Inosine/uridine-preferring nucleoside hydrolase" evidence="3">
    <location>
        <begin position="5"/>
        <end position="304"/>
    </location>
</feature>
<organism evidence="4 5">
    <name type="scientific">Salinicola lusitanus</name>
    <dbReference type="NCBI Taxonomy" id="1949085"/>
    <lineage>
        <taxon>Bacteria</taxon>
        <taxon>Pseudomonadati</taxon>
        <taxon>Pseudomonadota</taxon>
        <taxon>Gammaproteobacteria</taxon>
        <taxon>Oceanospirillales</taxon>
        <taxon>Halomonadaceae</taxon>
        <taxon>Salinicola</taxon>
    </lineage>
</organism>
<dbReference type="InterPro" id="IPR036452">
    <property type="entry name" value="Ribo_hydro-like"/>
</dbReference>
<name>A0ABZ3CQH8_9GAMM</name>
<sequence length="318" mass="33716">MPTPIIFDTDPGVDDAQAIAIALAHPDIELLGLTTTFGNVTIEVATQNALLLAELAGQSIPVAQGAAGPLVKPKNPPPGHIHGDNGLGNIELPQVSTQALKQSAAQFIVEQVNARPGEVVLAAVGPLGNLAAALQLDPTLVDKVKRVVVMGGSIREGGNVTPVAEANIFNDPHAAARVLQADWPLTLVGLDATHRCVLDPQSMARIVEAQGRLGKVLGESYDFYRAFYQQALGIDGCCPHDSCALVWLMRPDLFRVERGYLSVVTDGLAEGQTLMAPERREFVDPRWSQGNVAEICMNADGPGVIDWIVDTLATPPSH</sequence>
<keyword evidence="1 4" id="KW-0378">Hydrolase</keyword>
<dbReference type="InterPro" id="IPR023186">
    <property type="entry name" value="IUNH"/>
</dbReference>
<dbReference type="RefSeq" id="WP_342594491.1">
    <property type="nucleotide sequence ID" value="NZ_CP151919.1"/>
</dbReference>
<dbReference type="PANTHER" id="PTHR12304">
    <property type="entry name" value="INOSINE-URIDINE PREFERRING NUCLEOSIDE HYDROLASE"/>
    <property type="match status" value="1"/>
</dbReference>